<accession>A0ABV6YSS1</accession>
<keyword evidence="5" id="KW-1185">Reference proteome</keyword>
<sequence length="127" mass="14302">MASEVRKILVIDDSPTTRFLIASVIEQIEGVQIVEAESGFEALKILPSSHFDLVLTDINMPDINGLEVLNFLKNHPNYKNIPVIIISTEKAKKDRRKGLRLGAEEYITKPFDAKALFQIVERILVKA</sequence>
<dbReference type="SMART" id="SM00448">
    <property type="entry name" value="REC"/>
    <property type="match status" value="1"/>
</dbReference>
<gene>
    <name evidence="4" type="ORF">ACFL27_03305</name>
</gene>
<reference evidence="4 5" key="1">
    <citation type="submission" date="2024-09" db="EMBL/GenBank/DDBJ databases">
        <title>Laminarin stimulates single cell rates of sulfate reduction while oxygen inhibits transcriptomic activity in coastal marine sediment.</title>
        <authorList>
            <person name="Lindsay M."/>
            <person name="Orcutt B."/>
            <person name="Emerson D."/>
            <person name="Stepanauskas R."/>
            <person name="D'Angelo T."/>
        </authorList>
    </citation>
    <scope>NUCLEOTIDE SEQUENCE [LARGE SCALE GENOMIC DNA]</scope>
    <source>
        <strain evidence="4">SAG AM-311-K15</strain>
    </source>
</reference>
<evidence type="ECO:0000256" key="2">
    <source>
        <dbReference type="PROSITE-ProRule" id="PRU00169"/>
    </source>
</evidence>
<dbReference type="InterPro" id="IPR001789">
    <property type="entry name" value="Sig_transdc_resp-reg_receiver"/>
</dbReference>
<feature type="modified residue" description="4-aspartylphosphate" evidence="2">
    <location>
        <position position="57"/>
    </location>
</feature>
<dbReference type="Proteomes" id="UP001594351">
    <property type="component" value="Unassembled WGS sequence"/>
</dbReference>
<keyword evidence="1 2" id="KW-0597">Phosphoprotein</keyword>
<name>A0ABV6YSS1_UNCC1</name>
<dbReference type="Pfam" id="PF00072">
    <property type="entry name" value="Response_reg"/>
    <property type="match status" value="1"/>
</dbReference>
<proteinExistence type="predicted"/>
<dbReference type="InterPro" id="IPR050595">
    <property type="entry name" value="Bact_response_regulator"/>
</dbReference>
<evidence type="ECO:0000259" key="3">
    <source>
        <dbReference type="PROSITE" id="PS50110"/>
    </source>
</evidence>
<evidence type="ECO:0000256" key="1">
    <source>
        <dbReference type="ARBA" id="ARBA00022553"/>
    </source>
</evidence>
<organism evidence="4 5">
    <name type="scientific">candidate division CSSED10-310 bacterium</name>
    <dbReference type="NCBI Taxonomy" id="2855610"/>
    <lineage>
        <taxon>Bacteria</taxon>
        <taxon>Bacteria division CSSED10-310</taxon>
    </lineage>
</organism>
<comment type="caution">
    <text evidence="4">The sequence shown here is derived from an EMBL/GenBank/DDBJ whole genome shotgun (WGS) entry which is preliminary data.</text>
</comment>
<evidence type="ECO:0000313" key="5">
    <source>
        <dbReference type="Proteomes" id="UP001594351"/>
    </source>
</evidence>
<dbReference type="PANTHER" id="PTHR44591:SF3">
    <property type="entry name" value="RESPONSE REGULATORY DOMAIN-CONTAINING PROTEIN"/>
    <property type="match status" value="1"/>
</dbReference>
<evidence type="ECO:0000313" key="4">
    <source>
        <dbReference type="EMBL" id="MFC1849216.1"/>
    </source>
</evidence>
<dbReference type="PANTHER" id="PTHR44591">
    <property type="entry name" value="STRESS RESPONSE REGULATOR PROTEIN 1"/>
    <property type="match status" value="1"/>
</dbReference>
<feature type="domain" description="Response regulatory" evidence="3">
    <location>
        <begin position="7"/>
        <end position="124"/>
    </location>
</feature>
<dbReference type="SUPFAM" id="SSF52172">
    <property type="entry name" value="CheY-like"/>
    <property type="match status" value="1"/>
</dbReference>
<dbReference type="InterPro" id="IPR011006">
    <property type="entry name" value="CheY-like_superfamily"/>
</dbReference>
<dbReference type="Gene3D" id="3.40.50.2300">
    <property type="match status" value="1"/>
</dbReference>
<dbReference type="PROSITE" id="PS50110">
    <property type="entry name" value="RESPONSE_REGULATORY"/>
    <property type="match status" value="1"/>
</dbReference>
<dbReference type="EMBL" id="JBHPBY010000026">
    <property type="protein sequence ID" value="MFC1849216.1"/>
    <property type="molecule type" value="Genomic_DNA"/>
</dbReference>
<protein>
    <submittedName>
        <fullName evidence="4">Response regulator</fullName>
    </submittedName>
</protein>